<reference evidence="4 5" key="1">
    <citation type="submission" date="2017-08" db="EMBL/GenBank/DDBJ databases">
        <title>Infants hospitalized years apart are colonized by the same room-sourced microbial strains.</title>
        <authorList>
            <person name="Brooks B."/>
            <person name="Olm M.R."/>
            <person name="Firek B.A."/>
            <person name="Baker R."/>
            <person name="Thomas B.C."/>
            <person name="Morowitz M.J."/>
            <person name="Banfield J.F."/>
        </authorList>
    </citation>
    <scope>NUCLEOTIDE SEQUENCE [LARGE SCALE GENOMIC DNA]</scope>
    <source>
        <strain evidence="4">S2_006_000_R1_57</strain>
    </source>
</reference>
<gene>
    <name evidence="4" type="ORF">DI579_05795</name>
</gene>
<feature type="signal peptide" evidence="3">
    <location>
        <begin position="1"/>
        <end position="23"/>
    </location>
</feature>
<keyword evidence="2" id="KW-0812">Transmembrane</keyword>
<name>A0A2W5K832_9ACTN</name>
<evidence type="ECO:0000313" key="5">
    <source>
        <dbReference type="Proteomes" id="UP000248606"/>
    </source>
</evidence>
<protein>
    <submittedName>
        <fullName evidence="4">Uncharacterized protein</fullName>
    </submittedName>
</protein>
<evidence type="ECO:0000256" key="3">
    <source>
        <dbReference type="SAM" id="SignalP"/>
    </source>
</evidence>
<evidence type="ECO:0000256" key="2">
    <source>
        <dbReference type="SAM" id="Phobius"/>
    </source>
</evidence>
<dbReference type="Proteomes" id="UP000248606">
    <property type="component" value="Unassembled WGS sequence"/>
</dbReference>
<feature type="chain" id="PRO_5016077740" evidence="3">
    <location>
        <begin position="24"/>
        <end position="333"/>
    </location>
</feature>
<sequence>MALAAAVGMSLGLSPLTVATASAATVNKTIKSSCRTNGAPMNFNQTRGKTDTMTVTAPDSVKAGQEYEVRVDYKPEMIPGKESIAVIKSAENVVMRLTIDDPASFVTASLEGSGARLIGTPKISLVGGKTLVMSGFDVDVNGKDAHWAVPTIVMKMKAAKSGKIGTVHPAVEGAAGQFNNPENFVTMKNVVDTQVIGTQHIQLHCQALSGKGTLLAVNAAGGAGGPAKANDKKASKDKKKSDKKKDAKKGNKKDAKKGDKSAARSTDASGMEVLDEDPYKEEDSKDGLSGGAITGIVIACLVVAGGIGYGIYAGVNKKKKGGKGKDNKADNKA</sequence>
<accession>A0A2W5K832</accession>
<feature type="compositionally biased region" description="Basic and acidic residues" evidence="1">
    <location>
        <begin position="323"/>
        <end position="333"/>
    </location>
</feature>
<feature type="region of interest" description="Disordered" evidence="1">
    <location>
        <begin position="222"/>
        <end position="287"/>
    </location>
</feature>
<proteinExistence type="predicted"/>
<comment type="caution">
    <text evidence="4">The sequence shown here is derived from an EMBL/GenBank/DDBJ whole genome shotgun (WGS) entry which is preliminary data.</text>
</comment>
<dbReference type="AlphaFoldDB" id="A0A2W5K832"/>
<organism evidence="4 5">
    <name type="scientific">Lawsonella clevelandensis</name>
    <dbReference type="NCBI Taxonomy" id="1528099"/>
    <lineage>
        <taxon>Bacteria</taxon>
        <taxon>Bacillati</taxon>
        <taxon>Actinomycetota</taxon>
        <taxon>Actinomycetes</taxon>
        <taxon>Mycobacteriales</taxon>
        <taxon>Lawsonellaceae</taxon>
        <taxon>Lawsonella</taxon>
    </lineage>
</organism>
<feature type="transmembrane region" description="Helical" evidence="2">
    <location>
        <begin position="292"/>
        <end position="315"/>
    </location>
</feature>
<feature type="region of interest" description="Disordered" evidence="1">
    <location>
        <begin position="313"/>
        <end position="333"/>
    </location>
</feature>
<keyword evidence="2" id="KW-0472">Membrane</keyword>
<keyword evidence="3" id="KW-0732">Signal</keyword>
<evidence type="ECO:0000256" key="1">
    <source>
        <dbReference type="SAM" id="MobiDB-lite"/>
    </source>
</evidence>
<keyword evidence="2" id="KW-1133">Transmembrane helix</keyword>
<feature type="compositionally biased region" description="Basic and acidic residues" evidence="1">
    <location>
        <begin position="229"/>
        <end position="262"/>
    </location>
</feature>
<evidence type="ECO:0000313" key="4">
    <source>
        <dbReference type="EMBL" id="PZP88632.1"/>
    </source>
</evidence>
<dbReference type="EMBL" id="QFOZ01000009">
    <property type="protein sequence ID" value="PZP88632.1"/>
    <property type="molecule type" value="Genomic_DNA"/>
</dbReference>